<evidence type="ECO:0000256" key="14">
    <source>
        <dbReference type="SAM" id="SignalP"/>
    </source>
</evidence>
<organism evidence="16 17">
    <name type="scientific">Chryseobacterium limigenitum</name>
    <dbReference type="NCBI Taxonomy" id="1612149"/>
    <lineage>
        <taxon>Bacteria</taxon>
        <taxon>Pseudomonadati</taxon>
        <taxon>Bacteroidota</taxon>
        <taxon>Flavobacteriia</taxon>
        <taxon>Flavobacteriales</taxon>
        <taxon>Weeksellaceae</taxon>
        <taxon>Chryseobacterium group</taxon>
        <taxon>Chryseobacterium</taxon>
    </lineage>
</organism>
<comment type="catalytic activity">
    <reaction evidence="11">
        <text>nitric oxide + Fe(III)-[cytochrome c] + H2O = Fe(II)-[cytochrome c] + nitrite + 2 H(+)</text>
        <dbReference type="Rhea" id="RHEA:15233"/>
        <dbReference type="Rhea" id="RHEA-COMP:10350"/>
        <dbReference type="Rhea" id="RHEA-COMP:14399"/>
        <dbReference type="ChEBI" id="CHEBI:15377"/>
        <dbReference type="ChEBI" id="CHEBI:15378"/>
        <dbReference type="ChEBI" id="CHEBI:16301"/>
        <dbReference type="ChEBI" id="CHEBI:16480"/>
        <dbReference type="ChEBI" id="CHEBI:29033"/>
        <dbReference type="ChEBI" id="CHEBI:29034"/>
        <dbReference type="EC" id="1.7.2.1"/>
    </reaction>
</comment>
<feature type="domain" description="Plastocyanin-like" evidence="15">
    <location>
        <begin position="88"/>
        <end position="193"/>
    </location>
</feature>
<evidence type="ECO:0000256" key="5">
    <source>
        <dbReference type="ARBA" id="ARBA00011882"/>
    </source>
</evidence>
<keyword evidence="8" id="KW-0677">Repeat</keyword>
<dbReference type="CDD" id="cd04208">
    <property type="entry name" value="CuRO_2_CuNIR"/>
    <property type="match status" value="1"/>
</dbReference>
<dbReference type="EC" id="1.7.2.1" evidence="5"/>
<feature type="chain" id="PRO_5012566386" description="Copper-containing nitrite reductase" evidence="14">
    <location>
        <begin position="31"/>
        <end position="353"/>
    </location>
</feature>
<dbReference type="InterPro" id="IPR011707">
    <property type="entry name" value="Cu-oxidase-like_N"/>
</dbReference>
<dbReference type="NCBIfam" id="TIGR02376">
    <property type="entry name" value="Cu_nitrite_red"/>
    <property type="match status" value="1"/>
</dbReference>
<dbReference type="FunFam" id="2.60.40.420:FF:000093">
    <property type="entry name" value="Copper-containing nitrite reductase"/>
    <property type="match status" value="1"/>
</dbReference>
<keyword evidence="10 12" id="KW-0186">Copper</keyword>
<comment type="cofactor">
    <cofactor evidence="1 12">
        <name>Cu(+)</name>
        <dbReference type="ChEBI" id="CHEBI:49552"/>
    </cofactor>
</comment>
<dbReference type="GO" id="GO:0050421">
    <property type="term" value="F:nitrite reductase (NO-forming) activity"/>
    <property type="evidence" value="ECO:0007669"/>
    <property type="project" value="UniProtKB-EC"/>
</dbReference>
<protein>
    <recommendedName>
        <fullName evidence="6">Copper-containing nitrite reductase</fullName>
        <ecNumber evidence="5">1.7.2.1</ecNumber>
    </recommendedName>
</protein>
<dbReference type="PANTHER" id="PTHR11709:SF394">
    <property type="entry name" value="FI03373P-RELATED"/>
    <property type="match status" value="1"/>
</dbReference>
<dbReference type="PANTHER" id="PTHR11709">
    <property type="entry name" value="MULTI-COPPER OXIDASE"/>
    <property type="match status" value="1"/>
</dbReference>
<feature type="compositionally biased region" description="Basic and acidic residues" evidence="13">
    <location>
        <begin position="39"/>
        <end position="54"/>
    </location>
</feature>
<feature type="binding site" description="type 1 copper site" evidence="12">
    <location>
        <position position="184"/>
    </location>
    <ligand>
        <name>Cu cation</name>
        <dbReference type="ChEBI" id="CHEBI:23378"/>
        <label>1</label>
    </ligand>
</feature>
<evidence type="ECO:0000256" key="10">
    <source>
        <dbReference type="ARBA" id="ARBA00023008"/>
    </source>
</evidence>
<evidence type="ECO:0000256" key="3">
    <source>
        <dbReference type="ARBA" id="ARBA00010609"/>
    </source>
</evidence>
<dbReference type="Gene3D" id="2.60.40.420">
    <property type="entry name" value="Cupredoxins - blue copper proteins"/>
    <property type="match status" value="2"/>
</dbReference>
<reference evidence="17" key="1">
    <citation type="submission" date="2016-10" db="EMBL/GenBank/DDBJ databases">
        <authorList>
            <person name="Varghese N."/>
            <person name="Submissions S."/>
        </authorList>
    </citation>
    <scope>NUCLEOTIDE SEQUENCE [LARGE SCALE GENOMIC DNA]</scope>
    <source>
        <strain evidence="17">SUR2</strain>
    </source>
</reference>
<dbReference type="AlphaFoldDB" id="A0A1K2IL55"/>
<evidence type="ECO:0000313" key="16">
    <source>
        <dbReference type="EMBL" id="SFZ93189.1"/>
    </source>
</evidence>
<dbReference type="STRING" id="1612149.SAMN05216324_104215"/>
<evidence type="ECO:0000256" key="2">
    <source>
        <dbReference type="ARBA" id="ARBA00001973"/>
    </source>
</evidence>
<feature type="binding site" description="type 1 copper site" evidence="12">
    <location>
        <position position="325"/>
    </location>
    <ligand>
        <name>Cu cation</name>
        <dbReference type="ChEBI" id="CHEBI:23378"/>
        <label>1</label>
    </ligand>
</feature>
<evidence type="ECO:0000256" key="12">
    <source>
        <dbReference type="PIRSR" id="PIRSR601287-1"/>
    </source>
</evidence>
<dbReference type="PRINTS" id="PR00695">
    <property type="entry name" value="CUNO2RDTASE"/>
</dbReference>
<keyword evidence="9" id="KW-0560">Oxidoreductase</keyword>
<dbReference type="InterPro" id="IPR008972">
    <property type="entry name" value="Cupredoxin"/>
</dbReference>
<evidence type="ECO:0000256" key="4">
    <source>
        <dbReference type="ARBA" id="ARBA00011233"/>
    </source>
</evidence>
<dbReference type="InterPro" id="IPR001287">
    <property type="entry name" value="NO2-reductase_Cu"/>
</dbReference>
<keyword evidence="17" id="KW-1185">Reference proteome</keyword>
<feature type="binding site" description="type 1 copper site" evidence="12">
    <location>
        <position position="130"/>
    </location>
    <ligand>
        <name>Cu cation</name>
        <dbReference type="ChEBI" id="CHEBI:23378"/>
        <label>1</label>
    </ligand>
</feature>
<evidence type="ECO:0000256" key="7">
    <source>
        <dbReference type="ARBA" id="ARBA00022723"/>
    </source>
</evidence>
<dbReference type="GO" id="GO:0005507">
    <property type="term" value="F:copper ion binding"/>
    <property type="evidence" value="ECO:0007669"/>
    <property type="project" value="InterPro"/>
</dbReference>
<dbReference type="EMBL" id="FPKW01000004">
    <property type="protein sequence ID" value="SFZ93189.1"/>
    <property type="molecule type" value="Genomic_DNA"/>
</dbReference>
<gene>
    <name evidence="16" type="ORF">SAMN05216324_104215</name>
</gene>
<feature type="binding site" description="type 1 copper site" evidence="12">
    <location>
        <position position="171"/>
    </location>
    <ligand>
        <name>Cu cation</name>
        <dbReference type="ChEBI" id="CHEBI:23378"/>
        <label>1</label>
    </ligand>
</feature>
<evidence type="ECO:0000256" key="6">
    <source>
        <dbReference type="ARBA" id="ARBA00017290"/>
    </source>
</evidence>
<dbReference type="Proteomes" id="UP000182034">
    <property type="component" value="Unassembled WGS sequence"/>
</dbReference>
<comment type="similarity">
    <text evidence="3">Belongs to the multicopper oxidase family.</text>
</comment>
<proteinExistence type="inferred from homology"/>
<keyword evidence="14" id="KW-0732">Signal</keyword>
<accession>A0A1K2IL55</accession>
<evidence type="ECO:0000256" key="1">
    <source>
        <dbReference type="ARBA" id="ARBA00001960"/>
    </source>
</evidence>
<sequence>MRIFVNLYKMRKSLLVTAVLSAFISLNSCKQDESASSENKQDAEQIKTDGTTEEHKFAVAPNVPLPIGNRAAKKVIVRLETIEKVGELADGTQYNFWTFNGTVPGSFIRARVGDDIELHLKNNENSTFPHNIDLHAVNGPGGGAEATFVAPGKEAVFTFKATNPGLYVYHCATAPVGMHIANGMYGLILIEPEGGLPKVDKEFYIMQGDFYTKGKFGDKGLQEFDMDKAIAEHPDYIVFNGNTGALLGANELQAKVSETVRFYVGNGGPNMTSSFHVIGEIFDKVYIEGGSKINENVQTTVIPPGGASIVEFKATVPGEYVIVDHAIFRAFNKGALGKIKITGAENPAVYKKN</sequence>
<feature type="binding site" description="type 1 copper site" evidence="12">
    <location>
        <position position="170"/>
    </location>
    <ligand>
        <name>Cu cation</name>
        <dbReference type="ChEBI" id="CHEBI:23378"/>
        <label>1</label>
    </ligand>
</feature>
<evidence type="ECO:0000256" key="9">
    <source>
        <dbReference type="ARBA" id="ARBA00023002"/>
    </source>
</evidence>
<keyword evidence="7 12" id="KW-0479">Metal-binding</keyword>
<feature type="region of interest" description="Disordered" evidence="13">
    <location>
        <begin position="34"/>
        <end position="54"/>
    </location>
</feature>
<evidence type="ECO:0000256" key="11">
    <source>
        <dbReference type="ARBA" id="ARBA00049340"/>
    </source>
</evidence>
<evidence type="ECO:0000259" key="15">
    <source>
        <dbReference type="Pfam" id="PF07732"/>
    </source>
</evidence>
<dbReference type="InterPro" id="IPR045087">
    <property type="entry name" value="Cu-oxidase_fam"/>
</dbReference>
<evidence type="ECO:0000313" key="17">
    <source>
        <dbReference type="Proteomes" id="UP000182034"/>
    </source>
</evidence>
<name>A0A1K2IL55_9FLAO</name>
<dbReference type="Pfam" id="PF07732">
    <property type="entry name" value="Cu-oxidase_3"/>
    <property type="match status" value="1"/>
</dbReference>
<feature type="signal peptide" evidence="14">
    <location>
        <begin position="1"/>
        <end position="30"/>
    </location>
</feature>
<dbReference type="CDD" id="cd11020">
    <property type="entry name" value="CuRO_1_CuNIR"/>
    <property type="match status" value="1"/>
</dbReference>
<comment type="subunit">
    <text evidence="4">Homotrimer.</text>
</comment>
<dbReference type="SUPFAM" id="SSF49503">
    <property type="entry name" value="Cupredoxins"/>
    <property type="match status" value="2"/>
</dbReference>
<evidence type="ECO:0000256" key="13">
    <source>
        <dbReference type="SAM" id="MobiDB-lite"/>
    </source>
</evidence>
<feature type="binding site" description="type 1 copper site" evidence="12">
    <location>
        <position position="179"/>
    </location>
    <ligand>
        <name>Cu cation</name>
        <dbReference type="ChEBI" id="CHEBI:23378"/>
        <label>1</label>
    </ligand>
</feature>
<comment type="cofactor">
    <cofactor evidence="2 12">
        <name>Cu(2+)</name>
        <dbReference type="ChEBI" id="CHEBI:29036"/>
    </cofactor>
</comment>
<evidence type="ECO:0000256" key="8">
    <source>
        <dbReference type="ARBA" id="ARBA00022737"/>
    </source>
</evidence>
<feature type="binding site" description="type 1 copper site" evidence="12">
    <location>
        <position position="135"/>
    </location>
    <ligand>
        <name>Cu cation</name>
        <dbReference type="ChEBI" id="CHEBI:23378"/>
        <label>1</label>
    </ligand>
</feature>